<proteinExistence type="predicted"/>
<dbReference type="InParanoid" id="A0A3N4LSD8"/>
<dbReference type="STRING" id="1051890.A0A3N4LSD8"/>
<feature type="region of interest" description="Disordered" evidence="1">
    <location>
        <begin position="215"/>
        <end position="248"/>
    </location>
</feature>
<dbReference type="SMART" id="SM00174">
    <property type="entry name" value="RHO"/>
    <property type="match status" value="1"/>
</dbReference>
<evidence type="ECO:0000313" key="2">
    <source>
        <dbReference type="EMBL" id="RPB24459.1"/>
    </source>
</evidence>
<keyword evidence="3" id="KW-1185">Reference proteome</keyword>
<name>A0A3N4LSD8_9PEZI</name>
<dbReference type="Gene3D" id="3.40.50.300">
    <property type="entry name" value="P-loop containing nucleotide triphosphate hydrolases"/>
    <property type="match status" value="1"/>
</dbReference>
<dbReference type="Proteomes" id="UP000267821">
    <property type="component" value="Unassembled WGS sequence"/>
</dbReference>
<dbReference type="AlphaFoldDB" id="A0A3N4LSD8"/>
<dbReference type="OrthoDB" id="25896at2759"/>
<dbReference type="InterPro" id="IPR001806">
    <property type="entry name" value="Small_GTPase"/>
</dbReference>
<accession>A0A3N4LSD8</accession>
<dbReference type="EMBL" id="ML121541">
    <property type="protein sequence ID" value="RPB24459.1"/>
    <property type="molecule type" value="Genomic_DNA"/>
</dbReference>
<reference evidence="2 3" key="1">
    <citation type="journal article" date="2018" name="Nat. Ecol. Evol.">
        <title>Pezizomycetes genomes reveal the molecular basis of ectomycorrhizal truffle lifestyle.</title>
        <authorList>
            <person name="Murat C."/>
            <person name="Payen T."/>
            <person name="Noel B."/>
            <person name="Kuo A."/>
            <person name="Morin E."/>
            <person name="Chen J."/>
            <person name="Kohler A."/>
            <person name="Krizsan K."/>
            <person name="Balestrini R."/>
            <person name="Da Silva C."/>
            <person name="Montanini B."/>
            <person name="Hainaut M."/>
            <person name="Levati E."/>
            <person name="Barry K.W."/>
            <person name="Belfiori B."/>
            <person name="Cichocki N."/>
            <person name="Clum A."/>
            <person name="Dockter R.B."/>
            <person name="Fauchery L."/>
            <person name="Guy J."/>
            <person name="Iotti M."/>
            <person name="Le Tacon F."/>
            <person name="Lindquist E.A."/>
            <person name="Lipzen A."/>
            <person name="Malagnac F."/>
            <person name="Mello A."/>
            <person name="Molinier V."/>
            <person name="Miyauchi S."/>
            <person name="Poulain J."/>
            <person name="Riccioni C."/>
            <person name="Rubini A."/>
            <person name="Sitrit Y."/>
            <person name="Splivallo R."/>
            <person name="Traeger S."/>
            <person name="Wang M."/>
            <person name="Zifcakova L."/>
            <person name="Wipf D."/>
            <person name="Zambonelli A."/>
            <person name="Paolocci F."/>
            <person name="Nowrousian M."/>
            <person name="Ottonello S."/>
            <person name="Baldrian P."/>
            <person name="Spatafora J.W."/>
            <person name="Henrissat B."/>
            <person name="Nagy L.G."/>
            <person name="Aury J.M."/>
            <person name="Wincker P."/>
            <person name="Grigoriev I.V."/>
            <person name="Bonfante P."/>
            <person name="Martin F.M."/>
        </authorList>
    </citation>
    <scope>NUCLEOTIDE SEQUENCE [LARGE SCALE GENOMIC DNA]</scope>
    <source>
        <strain evidence="2 3">ATCC MYA-4762</strain>
    </source>
</reference>
<dbReference type="SUPFAM" id="SSF52540">
    <property type="entry name" value="P-loop containing nucleoside triphosphate hydrolases"/>
    <property type="match status" value="1"/>
</dbReference>
<evidence type="ECO:0000313" key="3">
    <source>
        <dbReference type="Proteomes" id="UP000267821"/>
    </source>
</evidence>
<gene>
    <name evidence="2" type="ORF">L211DRAFT_867815</name>
</gene>
<evidence type="ECO:0000256" key="1">
    <source>
        <dbReference type="SAM" id="MobiDB-lite"/>
    </source>
</evidence>
<dbReference type="GO" id="GO:0003924">
    <property type="term" value="F:GTPase activity"/>
    <property type="evidence" value="ECO:0007669"/>
    <property type="project" value="InterPro"/>
</dbReference>
<sequence length="248" mass="27543">MASPPRPIVYLLLGAPNCGKTTFLQKLTKSDPNEFHPPHHPYIIRAKPSPTRPPSPELHFYTINLPWRTPNPQFGLPSEEEDPAIPIPDQRDPDIILLTFSIADRSTLLSLPFLHSSLPTPTSSSPSNPTHPILLLGLQRDTRNTIPYNPATTGENGVGEPPFVIPSEGYGMAQRLGLDGYMECSALTEELMDKVEEDIVGAGVKLWLGRKVQREEEREEEGLWEGSTQTQAPSPIPALEKHENPRRV</sequence>
<feature type="compositionally biased region" description="Basic and acidic residues" evidence="1">
    <location>
        <begin position="239"/>
        <end position="248"/>
    </location>
</feature>
<organism evidence="2 3">
    <name type="scientific">Terfezia boudieri ATCC MYA-4762</name>
    <dbReference type="NCBI Taxonomy" id="1051890"/>
    <lineage>
        <taxon>Eukaryota</taxon>
        <taxon>Fungi</taxon>
        <taxon>Dikarya</taxon>
        <taxon>Ascomycota</taxon>
        <taxon>Pezizomycotina</taxon>
        <taxon>Pezizomycetes</taxon>
        <taxon>Pezizales</taxon>
        <taxon>Pezizaceae</taxon>
        <taxon>Terfezia</taxon>
    </lineage>
</organism>
<evidence type="ECO:0008006" key="4">
    <source>
        <dbReference type="Google" id="ProtNLM"/>
    </source>
</evidence>
<dbReference type="GO" id="GO:0005525">
    <property type="term" value="F:GTP binding"/>
    <property type="evidence" value="ECO:0007669"/>
    <property type="project" value="InterPro"/>
</dbReference>
<protein>
    <recommendedName>
        <fullName evidence="4">P-loop containing nucleoside triphosphate hydrolase protein</fullName>
    </recommendedName>
</protein>
<dbReference type="InterPro" id="IPR027417">
    <property type="entry name" value="P-loop_NTPase"/>
</dbReference>